<dbReference type="Gene3D" id="3.10.580.10">
    <property type="entry name" value="CBS-domain"/>
    <property type="match status" value="1"/>
</dbReference>
<proteinExistence type="predicted"/>
<evidence type="ECO:0000313" key="9">
    <source>
        <dbReference type="EMBL" id="KAJ0404539.1"/>
    </source>
</evidence>
<dbReference type="SUPFAM" id="SSF81340">
    <property type="entry name" value="Clc chloride channel"/>
    <property type="match status" value="1"/>
</dbReference>
<organism evidence="9 10">
    <name type="scientific">Pythium insidiosum</name>
    <name type="common">Pythiosis disease agent</name>
    <dbReference type="NCBI Taxonomy" id="114742"/>
    <lineage>
        <taxon>Eukaryota</taxon>
        <taxon>Sar</taxon>
        <taxon>Stramenopiles</taxon>
        <taxon>Oomycota</taxon>
        <taxon>Peronosporomycetes</taxon>
        <taxon>Pythiales</taxon>
        <taxon>Pythiaceae</taxon>
        <taxon>Pythium</taxon>
    </lineage>
</organism>
<dbReference type="InterPro" id="IPR004276">
    <property type="entry name" value="GlycoTrans_28_N"/>
</dbReference>
<dbReference type="FunFam" id="3.40.50.2000:FF:000163">
    <property type="entry name" value="Sterol 3-beta-glucosyltransferase"/>
    <property type="match status" value="2"/>
</dbReference>
<evidence type="ECO:0000256" key="6">
    <source>
        <dbReference type="SAM" id="MobiDB-lite"/>
    </source>
</evidence>
<feature type="transmembrane region" description="Helical" evidence="7">
    <location>
        <begin position="982"/>
        <end position="1006"/>
    </location>
</feature>
<evidence type="ECO:0000259" key="8">
    <source>
        <dbReference type="Pfam" id="PF03033"/>
    </source>
</evidence>
<evidence type="ECO:0000256" key="5">
    <source>
        <dbReference type="ARBA" id="ARBA00023136"/>
    </source>
</evidence>
<feature type="region of interest" description="Disordered" evidence="6">
    <location>
        <begin position="881"/>
        <end position="918"/>
    </location>
</feature>
<dbReference type="GO" id="GO:0015108">
    <property type="term" value="F:chloride transmembrane transporter activity"/>
    <property type="evidence" value="ECO:0007669"/>
    <property type="project" value="InterPro"/>
</dbReference>
<protein>
    <recommendedName>
        <fullName evidence="8">Glycosyltransferase family 28 N-terminal domain-containing protein</fullName>
    </recommendedName>
</protein>
<accession>A0AAD5LN86</accession>
<comment type="caution">
    <text evidence="9">The sequence shown here is derived from an EMBL/GenBank/DDBJ whole genome shotgun (WGS) entry which is preliminary data.</text>
</comment>
<dbReference type="EMBL" id="JAKCXM010000061">
    <property type="protein sequence ID" value="KAJ0404539.1"/>
    <property type="molecule type" value="Genomic_DNA"/>
</dbReference>
<evidence type="ECO:0000256" key="7">
    <source>
        <dbReference type="SAM" id="Phobius"/>
    </source>
</evidence>
<feature type="compositionally biased region" description="Polar residues" evidence="6">
    <location>
        <begin position="893"/>
        <end position="902"/>
    </location>
</feature>
<keyword evidence="4 7" id="KW-1133">Transmembrane helix</keyword>
<gene>
    <name evidence="9" type="ORF">P43SY_001639</name>
</gene>
<dbReference type="InterPro" id="IPR001807">
    <property type="entry name" value="ClC"/>
</dbReference>
<keyword evidence="3 7" id="KW-0812">Transmembrane</keyword>
<evidence type="ECO:0000313" key="10">
    <source>
        <dbReference type="Proteomes" id="UP001209570"/>
    </source>
</evidence>
<evidence type="ECO:0000256" key="4">
    <source>
        <dbReference type="ARBA" id="ARBA00022989"/>
    </source>
</evidence>
<dbReference type="GO" id="GO:0016020">
    <property type="term" value="C:membrane"/>
    <property type="evidence" value="ECO:0007669"/>
    <property type="project" value="UniProtKB-SubCell"/>
</dbReference>
<feature type="transmembrane region" description="Helical" evidence="7">
    <location>
        <begin position="1352"/>
        <end position="1378"/>
    </location>
</feature>
<evidence type="ECO:0000256" key="2">
    <source>
        <dbReference type="ARBA" id="ARBA00022679"/>
    </source>
</evidence>
<keyword evidence="10" id="KW-1185">Reference proteome</keyword>
<feature type="transmembrane region" description="Helical" evidence="7">
    <location>
        <begin position="1128"/>
        <end position="1153"/>
    </location>
</feature>
<feature type="transmembrane region" description="Helical" evidence="7">
    <location>
        <begin position="1212"/>
        <end position="1237"/>
    </location>
</feature>
<evidence type="ECO:0000256" key="1">
    <source>
        <dbReference type="ARBA" id="ARBA00004141"/>
    </source>
</evidence>
<dbReference type="PANTHER" id="PTHR48050:SF13">
    <property type="entry name" value="STEROL 3-BETA-GLUCOSYLTRANSFERASE UGT80A2"/>
    <property type="match status" value="1"/>
</dbReference>
<dbReference type="InterPro" id="IPR050426">
    <property type="entry name" value="Glycosyltransferase_28"/>
</dbReference>
<comment type="subcellular location">
    <subcellularLocation>
        <location evidence="1">Membrane</location>
        <topology evidence="1">Multi-pass membrane protein</topology>
    </subcellularLocation>
</comment>
<feature type="transmembrane region" description="Helical" evidence="7">
    <location>
        <begin position="1098"/>
        <end position="1116"/>
    </location>
</feature>
<dbReference type="InterPro" id="IPR014743">
    <property type="entry name" value="Cl-channel_core"/>
</dbReference>
<dbReference type="SUPFAM" id="SSF54631">
    <property type="entry name" value="CBS-domain pair"/>
    <property type="match status" value="1"/>
</dbReference>
<dbReference type="InterPro" id="IPR046342">
    <property type="entry name" value="CBS_dom_sf"/>
</dbReference>
<dbReference type="PRINTS" id="PR00762">
    <property type="entry name" value="CLCHANNEL"/>
</dbReference>
<feature type="domain" description="Glycosyltransferase family 28 N-terminal" evidence="8">
    <location>
        <begin position="10"/>
        <end position="163"/>
    </location>
</feature>
<dbReference type="InterPro" id="IPR002213">
    <property type="entry name" value="UDP_glucos_trans"/>
</dbReference>
<feature type="transmembrane region" description="Helical" evidence="7">
    <location>
        <begin position="1027"/>
        <end position="1051"/>
    </location>
</feature>
<keyword evidence="2" id="KW-0808">Transferase</keyword>
<dbReference type="Pfam" id="PF03033">
    <property type="entry name" value="Glyco_transf_28"/>
    <property type="match status" value="2"/>
</dbReference>
<keyword evidence="5 7" id="KW-0472">Membrane</keyword>
<name>A0AAD5LN86_PYTIN</name>
<dbReference type="Pfam" id="PF00654">
    <property type="entry name" value="Voltage_CLC"/>
    <property type="match status" value="1"/>
</dbReference>
<dbReference type="GO" id="GO:0005975">
    <property type="term" value="P:carbohydrate metabolic process"/>
    <property type="evidence" value="ECO:0007669"/>
    <property type="project" value="InterPro"/>
</dbReference>
<dbReference type="Proteomes" id="UP001209570">
    <property type="component" value="Unassembled WGS sequence"/>
</dbReference>
<feature type="transmembrane region" description="Helical" evidence="7">
    <location>
        <begin position="1165"/>
        <end position="1183"/>
    </location>
</feature>
<sequence length="1686" mass="185906">MAHIPQMNVCIMIVGTRGDVQPFIGIAKRLQQDGHRVRLATHAVYRDFVTEHGVEFYPLGGDPKELAAYMVKTGGHIIPLKVETLTQDMPRNIQQIEEILNSTWPAVSAADPDALGPGKPGKPFQAHAIISNPVTYGHIHVAERLGVPLHIMFPQPWVPTVAFPHPLSNLPYNDQPLKRNYLSYKMVDLLMWQGTESMVNRFRTQVLGLRKIRKGDGGRDILLDLAIPHAFMWSPALVPKPSDWGDIYDVIGTVLLKEAGSKYTPTPELEAFLGTDGGPIFVGFGSMVLADPLATTKMIIEAAQRANNRWNVSVMRAKDTMHKTKEKIASFADVVQAVAGFDRDGRIHLDFDDDDDKYDIASMQQHARDVQTQEKALEQPQRRVVPVMNVCIMIVGTRGDVQPFIGIAKRLQQDGHRVRLATHAVYRDFVTEHGVEFYPLGGDPKELAAYMVKTGGHIIPLKVETLTQDMPRNIQQIEEILNSTWPAVSAADPDALGPGKPGKPFQAHAIISNPVTYGHIHVAERLGVPLHIMFPQPWVPTVAFPHPLSNLPYNDQPLKRNYLSYKMVDLLMWQGTESMVNRFRTQVLGLRKIRKGDGGRDILLDLAIPHAFMWSPALVPKPSDWGDIYDVIGTVLLKEAGSKYTPTPELEAFLGTDGGPIFVGFGSMVLADPLATTKMIIEAAQRANNVRVLIQSSWSDMSGDLDVPSNIFFLDCNTAIVYFGFSAGDWDERRLVDLLKEVEKAADAANVRVMFQTLEDAEGRQRVVQEESGDFALNDFKYKPLKYSVSHPPRYSLRQLEEKDPIAGAQVTLKITFDAPEMAETRVEGIGGDRKRGPLSATMNRARALRISVVDEASQSPRILDEETLWRPNAATTPLYELQSPSLPAGNGSARQPRSSPALQPALRHRRSASPKSRGDIVMHKIMNPHLDRETSSLGLTDDATSAPLEDPAPPSFVKASAFDDDYHSVYVPKYPKGLRGLVVLFQSPLLLMAIGLFSAFVGLFIDFWLAKIAEYHNLLTDWGFRYFLLSALVAASFSAALVHLVCPQATGSGLPFTKVAISGVDMSEYLSLRCIVVKIVGLIAAYAAGLSIGKEGPFIMISSGFANVLMNLSPFKRINNDETKRLEMLACACAAGVAATFGSPFGGVLFGVEVTSHFYMVRTLPRSFFAAIVGALLVNFVTQNSRYGLFGDSSLGISEVSDVHSLTIRDLVVFVAMGAACGLGGALFNLCISLLVRLRDRVLRDPARPSTPSSPTFLSRLPLALRPFWTSLTKRLLLVGAITFVSCVTEFYGDSAWFIRHGSPRRILGALFSRDKHPFTPFSHGANATTDEEQDSALLSRSLMTYLPLKFLLTLLSVVLPIPAGLFTPTFVIGGIFGRLVGEAIKAYDLLDTQYEPFEFAVIGAGAFSSGVTHAISTAVIIMEVSHSDGLNLPVSIAILASYFTAKRFTENVYDLLISTSNLPRLTKLPKAAYDIPSWEVMRDVKDMSFLTADSTYADALHVLRRSREPVFAIVDTSDNLFLLATVTRRRLEAAVLYCQTKMQQVANGPTDAETTPLVPASDAAGYGALELPPPNLLDWPIHFAFRRGGKIMEWGTNELCTRTKLTVLINPSPFQLMEMTPMKRVDLLFRMLKLNNAYITRSGRLVGVITRDRLMTFLGRTRKYRVPGLLSTLTGCCRRGEPAS</sequence>
<feature type="domain" description="Glycosyltransferase family 28 N-terminal" evidence="8">
    <location>
        <begin position="391"/>
        <end position="544"/>
    </location>
</feature>
<reference evidence="9" key="1">
    <citation type="submission" date="2021-12" db="EMBL/GenBank/DDBJ databases">
        <title>Prjna785345.</title>
        <authorList>
            <person name="Rujirawat T."/>
            <person name="Krajaejun T."/>
        </authorList>
    </citation>
    <scope>NUCLEOTIDE SEQUENCE</scope>
    <source>
        <strain evidence="9">Pi057C3</strain>
    </source>
</reference>
<dbReference type="PANTHER" id="PTHR48050">
    <property type="entry name" value="STEROL 3-BETA-GLUCOSYLTRANSFERASE"/>
    <property type="match status" value="1"/>
</dbReference>
<dbReference type="SUPFAM" id="SSF53756">
    <property type="entry name" value="UDP-Glycosyltransferase/glycogen phosphorylase"/>
    <property type="match status" value="2"/>
</dbReference>
<dbReference type="Gene3D" id="1.10.3080.10">
    <property type="entry name" value="Clc chloride channel"/>
    <property type="match status" value="1"/>
</dbReference>
<dbReference type="GO" id="GO:0016906">
    <property type="term" value="F:sterol 3-beta-glucosyltransferase activity"/>
    <property type="evidence" value="ECO:0007669"/>
    <property type="project" value="UniProtKB-ARBA"/>
</dbReference>
<evidence type="ECO:0000256" key="3">
    <source>
        <dbReference type="ARBA" id="ARBA00022692"/>
    </source>
</evidence>
<dbReference type="Gene3D" id="3.40.50.2000">
    <property type="entry name" value="Glycogen Phosphorylase B"/>
    <property type="match status" value="4"/>
</dbReference>
<dbReference type="CDD" id="cd03784">
    <property type="entry name" value="GT1_Gtf-like"/>
    <property type="match status" value="2"/>
</dbReference>
<feature type="transmembrane region" description="Helical" evidence="7">
    <location>
        <begin position="1071"/>
        <end position="1091"/>
    </location>
</feature>